<gene>
    <name evidence="2" type="ORF">OIDMADRAFT_48896</name>
</gene>
<reference evidence="3" key="2">
    <citation type="submission" date="2015-01" db="EMBL/GenBank/DDBJ databases">
        <title>Evolutionary Origins and Diversification of the Mycorrhizal Mutualists.</title>
        <authorList>
            <consortium name="DOE Joint Genome Institute"/>
            <consortium name="Mycorrhizal Genomics Consortium"/>
            <person name="Kohler A."/>
            <person name="Kuo A."/>
            <person name="Nagy L.G."/>
            <person name="Floudas D."/>
            <person name="Copeland A."/>
            <person name="Barry K.W."/>
            <person name="Cichocki N."/>
            <person name="Veneault-Fourrey C."/>
            <person name="LaButti K."/>
            <person name="Lindquist E.A."/>
            <person name="Lipzen A."/>
            <person name="Lundell T."/>
            <person name="Morin E."/>
            <person name="Murat C."/>
            <person name="Riley R."/>
            <person name="Ohm R."/>
            <person name="Sun H."/>
            <person name="Tunlid A."/>
            <person name="Henrissat B."/>
            <person name="Grigoriev I.V."/>
            <person name="Hibbett D.S."/>
            <person name="Martin F."/>
        </authorList>
    </citation>
    <scope>NUCLEOTIDE SEQUENCE [LARGE SCALE GENOMIC DNA]</scope>
    <source>
        <strain evidence="3">Zn</strain>
    </source>
</reference>
<feature type="region of interest" description="Disordered" evidence="1">
    <location>
        <begin position="111"/>
        <end position="131"/>
    </location>
</feature>
<name>A0A0C3HLF6_OIDMZ</name>
<dbReference type="STRING" id="913774.A0A0C3HLF6"/>
<dbReference type="Proteomes" id="UP000054321">
    <property type="component" value="Unassembled WGS sequence"/>
</dbReference>
<dbReference type="InterPro" id="IPR036397">
    <property type="entry name" value="RNaseH_sf"/>
</dbReference>
<dbReference type="AlphaFoldDB" id="A0A0C3HLF6"/>
<dbReference type="GO" id="GO:0003676">
    <property type="term" value="F:nucleic acid binding"/>
    <property type="evidence" value="ECO:0007669"/>
    <property type="project" value="InterPro"/>
</dbReference>
<dbReference type="InParanoid" id="A0A0C3HLF6"/>
<keyword evidence="3" id="KW-1185">Reference proteome</keyword>
<proteinExistence type="predicted"/>
<dbReference type="PANTHER" id="PTHR43040">
    <property type="entry name" value="RIBONUCLEASE D"/>
    <property type="match status" value="1"/>
</dbReference>
<dbReference type="HOGENOM" id="CLU_1928209_0_0_1"/>
<dbReference type="OrthoDB" id="26838at2759"/>
<organism evidence="2 3">
    <name type="scientific">Oidiodendron maius (strain Zn)</name>
    <dbReference type="NCBI Taxonomy" id="913774"/>
    <lineage>
        <taxon>Eukaryota</taxon>
        <taxon>Fungi</taxon>
        <taxon>Dikarya</taxon>
        <taxon>Ascomycota</taxon>
        <taxon>Pezizomycotina</taxon>
        <taxon>Leotiomycetes</taxon>
        <taxon>Leotiomycetes incertae sedis</taxon>
        <taxon>Myxotrichaceae</taxon>
        <taxon>Oidiodendron</taxon>
    </lineage>
</organism>
<sequence length="131" mass="15147">MASENSFLEVLAGVDESAQDAHSIIRPIPKDIISYCVGDVQYLPKLWSLFRSNTDRWRDLVNKETKKRVEASQKPEYQPHGPGWTLAPWREDQNRTLDKWNYVPPPRNYFDEGERNLTAQRAISPSVDTTT</sequence>
<protein>
    <submittedName>
        <fullName evidence="2">Uncharacterized protein</fullName>
    </submittedName>
</protein>
<dbReference type="PANTHER" id="PTHR43040:SF1">
    <property type="entry name" value="RIBONUCLEASE D"/>
    <property type="match status" value="1"/>
</dbReference>
<evidence type="ECO:0000256" key="1">
    <source>
        <dbReference type="SAM" id="MobiDB-lite"/>
    </source>
</evidence>
<evidence type="ECO:0000313" key="2">
    <source>
        <dbReference type="EMBL" id="KIN09061.1"/>
    </source>
</evidence>
<evidence type="ECO:0000313" key="3">
    <source>
        <dbReference type="Proteomes" id="UP000054321"/>
    </source>
</evidence>
<reference evidence="2 3" key="1">
    <citation type="submission" date="2014-04" db="EMBL/GenBank/DDBJ databases">
        <authorList>
            <consortium name="DOE Joint Genome Institute"/>
            <person name="Kuo A."/>
            <person name="Martino E."/>
            <person name="Perotto S."/>
            <person name="Kohler A."/>
            <person name="Nagy L.G."/>
            <person name="Floudas D."/>
            <person name="Copeland A."/>
            <person name="Barry K.W."/>
            <person name="Cichocki N."/>
            <person name="Veneault-Fourrey C."/>
            <person name="LaButti K."/>
            <person name="Lindquist E.A."/>
            <person name="Lipzen A."/>
            <person name="Lundell T."/>
            <person name="Morin E."/>
            <person name="Murat C."/>
            <person name="Sun H."/>
            <person name="Tunlid A."/>
            <person name="Henrissat B."/>
            <person name="Grigoriev I.V."/>
            <person name="Hibbett D.S."/>
            <person name="Martin F."/>
            <person name="Nordberg H.P."/>
            <person name="Cantor M.N."/>
            <person name="Hua S.X."/>
        </authorList>
    </citation>
    <scope>NUCLEOTIDE SEQUENCE [LARGE SCALE GENOMIC DNA]</scope>
    <source>
        <strain evidence="2 3">Zn</strain>
    </source>
</reference>
<feature type="compositionally biased region" description="Polar residues" evidence="1">
    <location>
        <begin position="117"/>
        <end position="131"/>
    </location>
</feature>
<dbReference type="Gene3D" id="3.30.420.10">
    <property type="entry name" value="Ribonuclease H-like superfamily/Ribonuclease H"/>
    <property type="match status" value="1"/>
</dbReference>
<feature type="region of interest" description="Disordered" evidence="1">
    <location>
        <begin position="68"/>
        <end position="88"/>
    </location>
</feature>
<dbReference type="EMBL" id="KN832870">
    <property type="protein sequence ID" value="KIN09061.1"/>
    <property type="molecule type" value="Genomic_DNA"/>
</dbReference>
<accession>A0A0C3HLF6</accession>